<feature type="transmembrane region" description="Helical" evidence="2">
    <location>
        <begin position="263"/>
        <end position="284"/>
    </location>
</feature>
<feature type="chain" id="PRO_5045443173" evidence="3">
    <location>
        <begin position="24"/>
        <end position="307"/>
    </location>
</feature>
<feature type="compositionally biased region" description="Low complexity" evidence="1">
    <location>
        <begin position="151"/>
        <end position="172"/>
    </location>
</feature>
<feature type="compositionally biased region" description="Low complexity" evidence="1">
    <location>
        <begin position="239"/>
        <end position="255"/>
    </location>
</feature>
<feature type="compositionally biased region" description="Polar residues" evidence="1">
    <location>
        <begin position="44"/>
        <end position="64"/>
    </location>
</feature>
<keyword evidence="3" id="KW-0732">Signal</keyword>
<sequence>MNSYRQKILVVMLAALLPLTSIAASSSGRSGGSSSGMRGGFSSQKQTVNKAPARQTNSSFGSFSQKKETANAPASNSRSAMQRDMDTSQARSNALKNMDAREAASRQASNAPDYRYNNNQNNSAAPAYGNAGTNNNAFGNSARQPGYAYGSPQNQPAQSQQAQQPVYSQQSPGMQRNNSGLMTGAVAGMVLGSVMSHGHANGNPQPAANRSNQQIFEPLPDAGTASPAAQTDNSISVPEVASAPAAQPSARPAAVTPQPREDAGMGAGGVLVILLLLGICAWAGRRIWLKMNENKQAKSAHYSLGKG</sequence>
<dbReference type="EMBL" id="JACOGD010000006">
    <property type="protein sequence ID" value="MBC3932519.1"/>
    <property type="molecule type" value="Genomic_DNA"/>
</dbReference>
<reference evidence="4 5" key="1">
    <citation type="submission" date="2020-08" db="EMBL/GenBank/DDBJ databases">
        <title>Novel species isolated from subtropical streams in China.</title>
        <authorList>
            <person name="Lu H."/>
        </authorList>
    </citation>
    <scope>NUCLEOTIDE SEQUENCE [LARGE SCALE GENOMIC DNA]</scope>
    <source>
        <strain evidence="4 5">CY22W</strain>
    </source>
</reference>
<accession>A0ABR7A6I4</accession>
<feature type="region of interest" description="Disordered" evidence="1">
    <location>
        <begin position="24"/>
        <end position="180"/>
    </location>
</feature>
<keyword evidence="2" id="KW-1133">Transmembrane helix</keyword>
<feature type="compositionally biased region" description="Polar residues" evidence="1">
    <location>
        <begin position="106"/>
        <end position="123"/>
    </location>
</feature>
<feature type="region of interest" description="Disordered" evidence="1">
    <location>
        <begin position="239"/>
        <end position="261"/>
    </location>
</feature>
<evidence type="ECO:0000256" key="2">
    <source>
        <dbReference type="SAM" id="Phobius"/>
    </source>
</evidence>
<dbReference type="RefSeq" id="WP_186904164.1">
    <property type="nucleotide sequence ID" value="NZ_JACOGD010000006.1"/>
</dbReference>
<name>A0ABR7A6I4_9BURK</name>
<feature type="compositionally biased region" description="Low complexity" evidence="1">
    <location>
        <begin position="124"/>
        <end position="142"/>
    </location>
</feature>
<keyword evidence="2" id="KW-0472">Membrane</keyword>
<protein>
    <submittedName>
        <fullName evidence="4">Uncharacterized protein</fullName>
    </submittedName>
</protein>
<evidence type="ECO:0000313" key="4">
    <source>
        <dbReference type="EMBL" id="MBC3932519.1"/>
    </source>
</evidence>
<evidence type="ECO:0000256" key="1">
    <source>
        <dbReference type="SAM" id="MobiDB-lite"/>
    </source>
</evidence>
<proteinExistence type="predicted"/>
<organism evidence="4 5">
    <name type="scientific">Undibacterium curvum</name>
    <dbReference type="NCBI Taxonomy" id="2762294"/>
    <lineage>
        <taxon>Bacteria</taxon>
        <taxon>Pseudomonadati</taxon>
        <taxon>Pseudomonadota</taxon>
        <taxon>Betaproteobacteria</taxon>
        <taxon>Burkholderiales</taxon>
        <taxon>Oxalobacteraceae</taxon>
        <taxon>Undibacterium</taxon>
    </lineage>
</organism>
<dbReference type="Proteomes" id="UP000654304">
    <property type="component" value="Unassembled WGS sequence"/>
</dbReference>
<evidence type="ECO:0000313" key="5">
    <source>
        <dbReference type="Proteomes" id="UP000654304"/>
    </source>
</evidence>
<comment type="caution">
    <text evidence="4">The sequence shown here is derived from an EMBL/GenBank/DDBJ whole genome shotgun (WGS) entry which is preliminary data.</text>
</comment>
<evidence type="ECO:0000256" key="3">
    <source>
        <dbReference type="SAM" id="SignalP"/>
    </source>
</evidence>
<keyword evidence="5" id="KW-1185">Reference proteome</keyword>
<feature type="signal peptide" evidence="3">
    <location>
        <begin position="1"/>
        <end position="23"/>
    </location>
</feature>
<gene>
    <name evidence="4" type="ORF">H8K43_12595</name>
</gene>
<feature type="compositionally biased region" description="Gly residues" evidence="1">
    <location>
        <begin position="29"/>
        <end position="39"/>
    </location>
</feature>
<keyword evidence="2" id="KW-0812">Transmembrane</keyword>